<dbReference type="Proteomes" id="UP001457282">
    <property type="component" value="Unassembled WGS sequence"/>
</dbReference>
<dbReference type="GO" id="GO:0003676">
    <property type="term" value="F:nucleic acid binding"/>
    <property type="evidence" value="ECO:0007669"/>
    <property type="project" value="InterPro"/>
</dbReference>
<keyword evidence="3" id="KW-1185">Reference proteome</keyword>
<dbReference type="InterPro" id="IPR002156">
    <property type="entry name" value="RNaseH_domain"/>
</dbReference>
<gene>
    <name evidence="2" type="ORF">M0R45_029722</name>
</gene>
<dbReference type="InterPro" id="IPR012337">
    <property type="entry name" value="RNaseH-like_sf"/>
</dbReference>
<dbReference type="Pfam" id="PF13456">
    <property type="entry name" value="RVT_3"/>
    <property type="match status" value="1"/>
</dbReference>
<protein>
    <recommendedName>
        <fullName evidence="1">RNase H type-1 domain-containing protein</fullName>
    </recommendedName>
</protein>
<dbReference type="InterPro" id="IPR044730">
    <property type="entry name" value="RNase_H-like_dom_plant"/>
</dbReference>
<accession>A0AAW1WBI8</accession>
<dbReference type="GO" id="GO:0004523">
    <property type="term" value="F:RNA-DNA hybrid ribonuclease activity"/>
    <property type="evidence" value="ECO:0007669"/>
    <property type="project" value="InterPro"/>
</dbReference>
<organism evidence="2 3">
    <name type="scientific">Rubus argutus</name>
    <name type="common">Southern blackberry</name>
    <dbReference type="NCBI Taxonomy" id="59490"/>
    <lineage>
        <taxon>Eukaryota</taxon>
        <taxon>Viridiplantae</taxon>
        <taxon>Streptophyta</taxon>
        <taxon>Embryophyta</taxon>
        <taxon>Tracheophyta</taxon>
        <taxon>Spermatophyta</taxon>
        <taxon>Magnoliopsida</taxon>
        <taxon>eudicotyledons</taxon>
        <taxon>Gunneridae</taxon>
        <taxon>Pentapetalae</taxon>
        <taxon>rosids</taxon>
        <taxon>fabids</taxon>
        <taxon>Rosales</taxon>
        <taxon>Rosaceae</taxon>
        <taxon>Rosoideae</taxon>
        <taxon>Rosoideae incertae sedis</taxon>
        <taxon>Rubus</taxon>
    </lineage>
</organism>
<feature type="domain" description="RNase H type-1" evidence="1">
    <location>
        <begin position="17"/>
        <end position="136"/>
    </location>
</feature>
<dbReference type="Gene3D" id="3.30.420.10">
    <property type="entry name" value="Ribonuclease H-like superfamily/Ribonuclease H"/>
    <property type="match status" value="1"/>
</dbReference>
<evidence type="ECO:0000313" key="2">
    <source>
        <dbReference type="EMBL" id="KAK9921201.1"/>
    </source>
</evidence>
<evidence type="ECO:0000313" key="3">
    <source>
        <dbReference type="Proteomes" id="UP001457282"/>
    </source>
</evidence>
<dbReference type="PANTHER" id="PTHR47723:SF19">
    <property type="entry name" value="POLYNUCLEOTIDYL TRANSFERASE, RIBONUCLEASE H-LIKE SUPERFAMILY PROTEIN"/>
    <property type="match status" value="1"/>
</dbReference>
<evidence type="ECO:0000259" key="1">
    <source>
        <dbReference type="Pfam" id="PF13456"/>
    </source>
</evidence>
<comment type="caution">
    <text evidence="2">The sequence shown here is derived from an EMBL/GenBank/DDBJ whole genome shotgun (WGS) entry which is preliminary data.</text>
</comment>
<dbReference type="EMBL" id="JBEDUW010000006">
    <property type="protein sequence ID" value="KAK9921201.1"/>
    <property type="molecule type" value="Genomic_DNA"/>
</dbReference>
<reference evidence="2 3" key="1">
    <citation type="journal article" date="2023" name="G3 (Bethesda)">
        <title>A chromosome-length genome assembly and annotation of blackberry (Rubus argutus, cv. 'Hillquist').</title>
        <authorList>
            <person name="Bruna T."/>
            <person name="Aryal R."/>
            <person name="Dudchenko O."/>
            <person name="Sargent D.J."/>
            <person name="Mead D."/>
            <person name="Buti M."/>
            <person name="Cavallini A."/>
            <person name="Hytonen T."/>
            <person name="Andres J."/>
            <person name="Pham M."/>
            <person name="Weisz D."/>
            <person name="Mascagni F."/>
            <person name="Usai G."/>
            <person name="Natali L."/>
            <person name="Bassil N."/>
            <person name="Fernandez G.E."/>
            <person name="Lomsadze A."/>
            <person name="Armour M."/>
            <person name="Olukolu B."/>
            <person name="Poorten T."/>
            <person name="Britton C."/>
            <person name="Davik J."/>
            <person name="Ashrafi H."/>
            <person name="Aiden E.L."/>
            <person name="Borodovsky M."/>
            <person name="Worthington M."/>
        </authorList>
    </citation>
    <scope>NUCLEOTIDE SEQUENCE [LARGE SCALE GENOMIC DNA]</scope>
    <source>
        <strain evidence="2">PI 553951</strain>
    </source>
</reference>
<dbReference type="InterPro" id="IPR036397">
    <property type="entry name" value="RNaseH_sf"/>
</dbReference>
<dbReference type="InterPro" id="IPR053151">
    <property type="entry name" value="RNase_H-like"/>
</dbReference>
<name>A0AAW1WBI8_RUBAR</name>
<dbReference type="PANTHER" id="PTHR47723">
    <property type="entry name" value="OS05G0353850 PROTEIN"/>
    <property type="match status" value="1"/>
</dbReference>
<dbReference type="SUPFAM" id="SSF53098">
    <property type="entry name" value="Ribonuclease H-like"/>
    <property type="match status" value="1"/>
</dbReference>
<proteinExistence type="predicted"/>
<dbReference type="CDD" id="cd06222">
    <property type="entry name" value="RNase_H_like"/>
    <property type="match status" value="1"/>
</dbReference>
<dbReference type="AlphaFoldDB" id="A0AAW1WBI8"/>
<sequence length="153" mass="17110">MAYLCWKFPTKDWHKLNVDGSLHKGLGIMCAGGVIRNDKGEWMNGFVANLGSGQVLEAELWGLIKSMDLAWNCGYRSLEIEMDSLVAVQLVLSPVDNIHPLFSLVANCQDLLERDWNVILTHVYRECNSVADMMASLGHCFDHGCRIFTSPPP</sequence>